<evidence type="ECO:0000256" key="1">
    <source>
        <dbReference type="SAM" id="MobiDB-lite"/>
    </source>
</evidence>
<dbReference type="Proteomes" id="UP000799429">
    <property type="component" value="Unassembled WGS sequence"/>
</dbReference>
<sequence>MRVRELKEKKRRRRGRRMRRMIERRMCKMRVGRSKGLPYGTVSSLSRAKPRETRKQLGRITPKPSRSIANPVPVHPLRPFCLFYMSRTSYSKNFFNISATLYHKSLSRQKSRRKKKKIKSSQLRQLSSLPSRQDFALATDPLRKNPHLRAPLRKTGRCTTAPQHVDRRITRRNTSREYDAYAKFTWKRPIKLIFLYSFWVLGAPLRYYKGENVLKFIINSTETSSFFFFRKKKPFRNQAVTHLRN</sequence>
<dbReference type="AlphaFoldDB" id="A0A9P4S0Z3"/>
<keyword evidence="3" id="KW-1185">Reference proteome</keyword>
<evidence type="ECO:0000313" key="2">
    <source>
        <dbReference type="EMBL" id="KAF2834293.1"/>
    </source>
</evidence>
<gene>
    <name evidence="2" type="ORF">M501DRAFT_597703</name>
</gene>
<feature type="region of interest" description="Disordered" evidence="1">
    <location>
        <begin position="34"/>
        <end position="67"/>
    </location>
</feature>
<proteinExistence type="predicted"/>
<comment type="caution">
    <text evidence="2">The sequence shown here is derived from an EMBL/GenBank/DDBJ whole genome shotgun (WGS) entry which is preliminary data.</text>
</comment>
<name>A0A9P4S0Z3_9PEZI</name>
<evidence type="ECO:0000313" key="3">
    <source>
        <dbReference type="Proteomes" id="UP000799429"/>
    </source>
</evidence>
<accession>A0A9P4S0Z3</accession>
<reference evidence="2" key="1">
    <citation type="journal article" date="2020" name="Stud. Mycol.">
        <title>101 Dothideomycetes genomes: a test case for predicting lifestyles and emergence of pathogens.</title>
        <authorList>
            <person name="Haridas S."/>
            <person name="Albert R."/>
            <person name="Binder M."/>
            <person name="Bloem J."/>
            <person name="Labutti K."/>
            <person name="Salamov A."/>
            <person name="Andreopoulos B."/>
            <person name="Baker S."/>
            <person name="Barry K."/>
            <person name="Bills G."/>
            <person name="Bluhm B."/>
            <person name="Cannon C."/>
            <person name="Castanera R."/>
            <person name="Culley D."/>
            <person name="Daum C."/>
            <person name="Ezra D."/>
            <person name="Gonzalez J."/>
            <person name="Henrissat B."/>
            <person name="Kuo A."/>
            <person name="Liang C."/>
            <person name="Lipzen A."/>
            <person name="Lutzoni F."/>
            <person name="Magnuson J."/>
            <person name="Mondo S."/>
            <person name="Nolan M."/>
            <person name="Ohm R."/>
            <person name="Pangilinan J."/>
            <person name="Park H.-J."/>
            <person name="Ramirez L."/>
            <person name="Alfaro M."/>
            <person name="Sun H."/>
            <person name="Tritt A."/>
            <person name="Yoshinaga Y."/>
            <person name="Zwiers L.-H."/>
            <person name="Turgeon B."/>
            <person name="Goodwin S."/>
            <person name="Spatafora J."/>
            <person name="Crous P."/>
            <person name="Grigoriev I."/>
        </authorList>
    </citation>
    <scope>NUCLEOTIDE SEQUENCE</scope>
    <source>
        <strain evidence="2">CBS 101060</strain>
    </source>
</reference>
<protein>
    <submittedName>
        <fullName evidence="2">Uncharacterized protein</fullName>
    </submittedName>
</protein>
<organism evidence="2 3">
    <name type="scientific">Patellaria atrata CBS 101060</name>
    <dbReference type="NCBI Taxonomy" id="1346257"/>
    <lineage>
        <taxon>Eukaryota</taxon>
        <taxon>Fungi</taxon>
        <taxon>Dikarya</taxon>
        <taxon>Ascomycota</taxon>
        <taxon>Pezizomycotina</taxon>
        <taxon>Dothideomycetes</taxon>
        <taxon>Dothideomycetes incertae sedis</taxon>
        <taxon>Patellariales</taxon>
        <taxon>Patellariaceae</taxon>
        <taxon>Patellaria</taxon>
    </lineage>
</organism>
<dbReference type="EMBL" id="MU006121">
    <property type="protein sequence ID" value="KAF2834293.1"/>
    <property type="molecule type" value="Genomic_DNA"/>
</dbReference>